<feature type="transmembrane region" description="Helical" evidence="11">
    <location>
        <begin position="12"/>
        <end position="31"/>
    </location>
</feature>
<evidence type="ECO:0000256" key="3">
    <source>
        <dbReference type="ARBA" id="ARBA00022475"/>
    </source>
</evidence>
<organism evidence="12 13">
    <name type="scientific">Propioniciclava soli</name>
    <dbReference type="NCBI Taxonomy" id="2775081"/>
    <lineage>
        <taxon>Bacteria</taxon>
        <taxon>Bacillati</taxon>
        <taxon>Actinomycetota</taxon>
        <taxon>Actinomycetes</taxon>
        <taxon>Propionibacteriales</taxon>
        <taxon>Propionibacteriaceae</taxon>
        <taxon>Propioniciclava</taxon>
    </lineage>
</organism>
<keyword evidence="8 11" id="KW-0472">Membrane</keyword>
<evidence type="ECO:0000313" key="12">
    <source>
        <dbReference type="EMBL" id="WZW97927.1"/>
    </source>
</evidence>
<evidence type="ECO:0000256" key="4">
    <source>
        <dbReference type="ARBA" id="ARBA00022519"/>
    </source>
</evidence>
<keyword evidence="6 11" id="KW-0812">Transmembrane</keyword>
<dbReference type="PANTHER" id="PTHR32196:SF32">
    <property type="entry name" value="XYLOSE TRANSPORT SYSTEM PERMEASE PROTEIN XYLH"/>
    <property type="match status" value="1"/>
</dbReference>
<dbReference type="InterPro" id="IPR001851">
    <property type="entry name" value="ABC_transp_permease"/>
</dbReference>
<proteinExistence type="predicted"/>
<feature type="transmembrane region" description="Helical" evidence="11">
    <location>
        <begin position="124"/>
        <end position="145"/>
    </location>
</feature>
<keyword evidence="3" id="KW-1003">Cell membrane</keyword>
<sequence>MTTLKNIFGGNLQQYTMVLALVLLAVTFNVISGGRMLTPSNLQNLISGNAYVLILAIGMVMVIVVGHIDLSVGSVAGFVGMVTAITTTQYGWPWWVGLLAGLLTGVVIGAWHGFWLAKIGIPGFITTLAGMMIFRGLVIWVSRSISVPVPSEFSVLGAGYLPEWGPAFTGMNNSTLLLGLLAAAWFVWTEIGRRRDATDLPVWITAVRIVLVLAVIGYLTFLFGTGRPGTSFPVPGLILVGLVIAYHVLTQRTPFGRHIYAVGGNKAAAALSGVNTGRVYFLVMLNMSFLAAVAGILFVGRATAAGPSDGTMWELDAIAAVFIGGAAVSGGIGTVTGSMIGGLVMAVLNNGLMLMGVGQDQTQVIKGLVLLAAVAFDVLNKQQGRPSLLGHLMRSAGRDAGPAPAATAPAATASAAATDAAVTSVPVSAGPVDAADTLPPRSS</sequence>
<name>A0ABZ3C562_9ACTN</name>
<keyword evidence="7 11" id="KW-1133">Transmembrane helix</keyword>
<keyword evidence="2" id="KW-0813">Transport</keyword>
<dbReference type="PANTHER" id="PTHR32196">
    <property type="entry name" value="ABC TRANSPORTER PERMEASE PROTEIN YPHD-RELATED-RELATED"/>
    <property type="match status" value="1"/>
</dbReference>
<evidence type="ECO:0000256" key="8">
    <source>
        <dbReference type="ARBA" id="ARBA00023136"/>
    </source>
</evidence>
<protein>
    <recommendedName>
        <fullName evidence="10">Xylose transport system permease protein XylH</fullName>
    </recommendedName>
</protein>
<evidence type="ECO:0000256" key="9">
    <source>
        <dbReference type="ARBA" id="ARBA00035611"/>
    </source>
</evidence>
<feature type="transmembrane region" description="Helical" evidence="11">
    <location>
        <begin position="319"/>
        <end position="348"/>
    </location>
</feature>
<feature type="transmembrane region" description="Helical" evidence="11">
    <location>
        <begin position="165"/>
        <end position="188"/>
    </location>
</feature>
<feature type="transmembrane region" description="Helical" evidence="11">
    <location>
        <begin position="279"/>
        <end position="299"/>
    </location>
</feature>
<gene>
    <name evidence="12" type="primary">gguB</name>
    <name evidence="12" type="ORF">PCC79_13670</name>
</gene>
<keyword evidence="13" id="KW-1185">Reference proteome</keyword>
<evidence type="ECO:0000256" key="1">
    <source>
        <dbReference type="ARBA" id="ARBA00004651"/>
    </source>
</evidence>
<evidence type="ECO:0000256" key="6">
    <source>
        <dbReference type="ARBA" id="ARBA00022692"/>
    </source>
</evidence>
<reference evidence="12 13" key="1">
    <citation type="journal article" date="2023" name="Environ Microbiome">
        <title>A coral-associated actinobacterium mitigates coral bleaching under heat stress.</title>
        <authorList>
            <person name="Li J."/>
            <person name="Zou Y."/>
            <person name="Li Q."/>
            <person name="Zhang J."/>
            <person name="Bourne D.G."/>
            <person name="Lyu Y."/>
            <person name="Liu C."/>
            <person name="Zhang S."/>
        </authorList>
    </citation>
    <scope>NUCLEOTIDE SEQUENCE [LARGE SCALE GENOMIC DNA]</scope>
    <source>
        <strain evidence="12 13">SCSIO 13291</strain>
    </source>
</reference>
<keyword evidence="5" id="KW-0762">Sugar transport</keyword>
<evidence type="ECO:0000256" key="2">
    <source>
        <dbReference type="ARBA" id="ARBA00022448"/>
    </source>
</evidence>
<keyword evidence="4" id="KW-0997">Cell inner membrane</keyword>
<evidence type="ECO:0000256" key="5">
    <source>
        <dbReference type="ARBA" id="ARBA00022597"/>
    </source>
</evidence>
<dbReference type="RefSeq" id="WP_342372154.1">
    <property type="nucleotide sequence ID" value="NZ_CP115965.1"/>
</dbReference>
<feature type="transmembrane region" description="Helical" evidence="11">
    <location>
        <begin position="230"/>
        <end position="249"/>
    </location>
</feature>
<feature type="transmembrane region" description="Helical" evidence="11">
    <location>
        <begin position="92"/>
        <end position="117"/>
    </location>
</feature>
<dbReference type="EMBL" id="CP115965">
    <property type="protein sequence ID" value="WZW97927.1"/>
    <property type="molecule type" value="Genomic_DNA"/>
</dbReference>
<dbReference type="Proteomes" id="UP001434337">
    <property type="component" value="Chromosome"/>
</dbReference>
<comment type="subcellular location">
    <subcellularLocation>
        <location evidence="1">Cell membrane</location>
        <topology evidence="1">Multi-pass membrane protein</topology>
    </subcellularLocation>
</comment>
<comment type="function">
    <text evidence="9">Part of the binding-protein-dependent transport system for D-xylose. Probably responsible for the translocation of the substrate across the membrane.</text>
</comment>
<feature type="transmembrane region" description="Helical" evidence="11">
    <location>
        <begin position="200"/>
        <end position="224"/>
    </location>
</feature>
<dbReference type="Pfam" id="PF02653">
    <property type="entry name" value="BPD_transp_2"/>
    <property type="match status" value="1"/>
</dbReference>
<evidence type="ECO:0000256" key="7">
    <source>
        <dbReference type="ARBA" id="ARBA00022989"/>
    </source>
</evidence>
<feature type="transmembrane region" description="Helical" evidence="11">
    <location>
        <begin position="51"/>
        <end position="72"/>
    </location>
</feature>
<evidence type="ECO:0000313" key="13">
    <source>
        <dbReference type="Proteomes" id="UP001434337"/>
    </source>
</evidence>
<accession>A0ABZ3C562</accession>
<evidence type="ECO:0000256" key="11">
    <source>
        <dbReference type="SAM" id="Phobius"/>
    </source>
</evidence>
<evidence type="ECO:0000256" key="10">
    <source>
        <dbReference type="ARBA" id="ARBA00035686"/>
    </source>
</evidence>
<dbReference type="CDD" id="cd06579">
    <property type="entry name" value="TM_PBP1_transp_AraH_like"/>
    <property type="match status" value="1"/>
</dbReference>